<dbReference type="GO" id="GO:0005634">
    <property type="term" value="C:nucleus"/>
    <property type="evidence" value="ECO:0007669"/>
    <property type="project" value="TreeGrafter"/>
</dbReference>
<accession>A0A0A8L9N9</accession>
<dbReference type="SUPFAM" id="SSF52821">
    <property type="entry name" value="Rhodanese/Cell cycle control phosphatase"/>
    <property type="match status" value="1"/>
</dbReference>
<protein>
    <submittedName>
        <fullName evidence="2">WGS project CCBQ000000000 data, contig 00046</fullName>
    </submittedName>
</protein>
<feature type="domain" description="Rhodanese" evidence="1">
    <location>
        <begin position="28"/>
        <end position="149"/>
    </location>
</feature>
<dbReference type="Proteomes" id="UP000031516">
    <property type="component" value="Unassembled WGS sequence"/>
</dbReference>
<name>A0A0A8L9N9_9SACH</name>
<keyword evidence="3" id="KW-1185">Reference proteome</keyword>
<reference evidence="2 3" key="1">
    <citation type="submission" date="2014-03" db="EMBL/GenBank/DDBJ databases">
        <title>The genome of Kluyveromyces dobzhanskii.</title>
        <authorList>
            <person name="Nystedt B."/>
            <person name="Astrom S."/>
        </authorList>
    </citation>
    <scope>NUCLEOTIDE SEQUENCE [LARGE SCALE GENOMIC DNA]</scope>
    <source>
        <strain evidence="2 3">CBS 2104</strain>
    </source>
</reference>
<dbReference type="GO" id="GO:0004725">
    <property type="term" value="F:protein tyrosine phosphatase activity"/>
    <property type="evidence" value="ECO:0007669"/>
    <property type="project" value="TreeGrafter"/>
</dbReference>
<evidence type="ECO:0000259" key="1">
    <source>
        <dbReference type="PROSITE" id="PS50206"/>
    </source>
</evidence>
<dbReference type="Pfam" id="PF00581">
    <property type="entry name" value="Rhodanese"/>
    <property type="match status" value="1"/>
</dbReference>
<dbReference type="AlphaFoldDB" id="A0A0A8L9N9"/>
<dbReference type="InterPro" id="IPR001763">
    <property type="entry name" value="Rhodanese-like_dom"/>
</dbReference>
<dbReference type="Gene3D" id="3.40.250.10">
    <property type="entry name" value="Rhodanese-like domain"/>
    <property type="match status" value="1"/>
</dbReference>
<evidence type="ECO:0000313" key="3">
    <source>
        <dbReference type="Proteomes" id="UP000031516"/>
    </source>
</evidence>
<gene>
    <name evidence="2" type="ORF">KLDO_g3073</name>
</gene>
<dbReference type="OrthoDB" id="102559at2759"/>
<dbReference type="GO" id="GO:0005737">
    <property type="term" value="C:cytoplasm"/>
    <property type="evidence" value="ECO:0007669"/>
    <property type="project" value="TreeGrafter"/>
</dbReference>
<organism evidence="2 3">
    <name type="scientific">Kluyveromyces dobzhanskii CBS 2104</name>
    <dbReference type="NCBI Taxonomy" id="1427455"/>
    <lineage>
        <taxon>Eukaryota</taxon>
        <taxon>Fungi</taxon>
        <taxon>Dikarya</taxon>
        <taxon>Ascomycota</taxon>
        <taxon>Saccharomycotina</taxon>
        <taxon>Saccharomycetes</taxon>
        <taxon>Saccharomycetales</taxon>
        <taxon>Saccharomycetaceae</taxon>
        <taxon>Kluyveromyces</taxon>
    </lineage>
</organism>
<evidence type="ECO:0000313" key="2">
    <source>
        <dbReference type="EMBL" id="CDO94818.1"/>
    </source>
</evidence>
<proteinExistence type="predicted"/>
<comment type="caution">
    <text evidence="2">The sequence shown here is derived from an EMBL/GenBank/DDBJ whole genome shotgun (WGS) entry which is preliminary data.</text>
</comment>
<dbReference type="PROSITE" id="PS50206">
    <property type="entry name" value="RHODANESE_3"/>
    <property type="match status" value="1"/>
</dbReference>
<dbReference type="SMART" id="SM00450">
    <property type="entry name" value="RHOD"/>
    <property type="match status" value="1"/>
</dbReference>
<dbReference type="PANTHER" id="PTHR10828:SF38">
    <property type="entry name" value="ARSENICAL-RESISTANCE PROTEIN 2-RELATED"/>
    <property type="match status" value="1"/>
</dbReference>
<dbReference type="EMBL" id="CCBQ010000040">
    <property type="protein sequence ID" value="CDO94818.1"/>
    <property type="molecule type" value="Genomic_DNA"/>
</dbReference>
<sequence length="159" mass="18180">MQSHSISALKHLDATELHQWMKQGHTQLGQPFQVVDVRGSDHIGGHIKGSWNYPYKTLKNDLDYLNKLRQELLKKSETEAATKTGAPTEGDEPAVINCVFHCALSQQRGPSSAMLFLRSIPEFQLNRFQIWVLKGGFNYWQSKYGLDETVTESYKPDLW</sequence>
<dbReference type="InterPro" id="IPR036873">
    <property type="entry name" value="Rhodanese-like_dom_sf"/>
</dbReference>
<dbReference type="PANTHER" id="PTHR10828">
    <property type="entry name" value="M-PHASE INDUCER PHOSPHATASE DUAL SPECIFICITY PHOSPHATASE CDC25"/>
    <property type="match status" value="1"/>
</dbReference>